<keyword evidence="2" id="KW-1185">Reference proteome</keyword>
<sequence length="83" mass="9278">MSPSPPYQNMIHSVTEMDIAGREQCDWSFQLVATPISLLAHTSYQNMDSSVTEMDVHGRGNCDWSHSISCDSISQLLLPHIKT</sequence>
<gene>
    <name evidence="1" type="ORF">AVEN_90100_1</name>
</gene>
<reference evidence="1 2" key="1">
    <citation type="journal article" date="2019" name="Sci. Rep.">
        <title>Orb-weaving spider Araneus ventricosus genome elucidates the spidroin gene catalogue.</title>
        <authorList>
            <person name="Kono N."/>
            <person name="Nakamura H."/>
            <person name="Ohtoshi R."/>
            <person name="Moran D.A.P."/>
            <person name="Shinohara A."/>
            <person name="Yoshida Y."/>
            <person name="Fujiwara M."/>
            <person name="Mori M."/>
            <person name="Tomita M."/>
            <person name="Arakawa K."/>
        </authorList>
    </citation>
    <scope>NUCLEOTIDE SEQUENCE [LARGE SCALE GENOMIC DNA]</scope>
</reference>
<dbReference type="Proteomes" id="UP000499080">
    <property type="component" value="Unassembled WGS sequence"/>
</dbReference>
<accession>A0A4Y2V5P7</accession>
<protein>
    <submittedName>
        <fullName evidence="1">Uncharacterized protein</fullName>
    </submittedName>
</protein>
<dbReference type="EMBL" id="BGPR01043194">
    <property type="protein sequence ID" value="GBO19754.1"/>
    <property type="molecule type" value="Genomic_DNA"/>
</dbReference>
<dbReference type="AlphaFoldDB" id="A0A4Y2V5P7"/>
<proteinExistence type="predicted"/>
<name>A0A4Y2V5P7_ARAVE</name>
<evidence type="ECO:0000313" key="1">
    <source>
        <dbReference type="EMBL" id="GBO19754.1"/>
    </source>
</evidence>
<comment type="caution">
    <text evidence="1">The sequence shown here is derived from an EMBL/GenBank/DDBJ whole genome shotgun (WGS) entry which is preliminary data.</text>
</comment>
<evidence type="ECO:0000313" key="2">
    <source>
        <dbReference type="Proteomes" id="UP000499080"/>
    </source>
</evidence>
<organism evidence="1 2">
    <name type="scientific">Araneus ventricosus</name>
    <name type="common">Orbweaver spider</name>
    <name type="synonym">Epeira ventricosa</name>
    <dbReference type="NCBI Taxonomy" id="182803"/>
    <lineage>
        <taxon>Eukaryota</taxon>
        <taxon>Metazoa</taxon>
        <taxon>Ecdysozoa</taxon>
        <taxon>Arthropoda</taxon>
        <taxon>Chelicerata</taxon>
        <taxon>Arachnida</taxon>
        <taxon>Araneae</taxon>
        <taxon>Araneomorphae</taxon>
        <taxon>Entelegynae</taxon>
        <taxon>Araneoidea</taxon>
        <taxon>Araneidae</taxon>
        <taxon>Araneus</taxon>
    </lineage>
</organism>